<dbReference type="InParanoid" id="A0A2G5EDH7"/>
<accession>A0A2G5EDH7</accession>
<dbReference type="STRING" id="218851.A0A2G5EDH7"/>
<protein>
    <submittedName>
        <fullName evidence="1">Uncharacterized protein</fullName>
    </submittedName>
</protein>
<dbReference type="FunCoup" id="A0A2G5EDH7">
    <property type="interactions" value="947"/>
</dbReference>
<dbReference type="AlphaFoldDB" id="A0A2G5EDH7"/>
<reference evidence="1 2" key="1">
    <citation type="submission" date="2017-09" db="EMBL/GenBank/DDBJ databases">
        <title>WGS assembly of Aquilegia coerulea Goldsmith.</title>
        <authorList>
            <person name="Hodges S."/>
            <person name="Kramer E."/>
            <person name="Nordborg M."/>
            <person name="Tomkins J."/>
            <person name="Borevitz J."/>
            <person name="Derieg N."/>
            <person name="Yan J."/>
            <person name="Mihaltcheva S."/>
            <person name="Hayes R.D."/>
            <person name="Rokhsar D."/>
        </authorList>
    </citation>
    <scope>NUCLEOTIDE SEQUENCE [LARGE SCALE GENOMIC DNA]</scope>
    <source>
        <strain evidence="2">cv. Goldsmith</strain>
    </source>
</reference>
<dbReference type="PANTHER" id="PTHR47871">
    <property type="entry name" value="NAC DOMAIN-CONTAINING PROTEIN 8"/>
    <property type="match status" value="1"/>
</dbReference>
<name>A0A2G5EDH7_AQUCA</name>
<sequence>MAIDSIKIEAGTCDESGIDELDHIPLKRRFELLLSTKIESVCRDSFQGETKRPKWDLSLPPVDTLIKMEFADEICPLQTISVGHGGQCVLEAISTEREPPVEQKLVPCSATSMHASASPVSFVKVKVETLGSASETQYESCVDISSENNKMVGVKSEIGTWGESYEELIDHMPLQQRKELLVAKSAFNLDSSRNLKCLRKTLPSAFPCDPSLPDKGKTEGIMRRRKRKKTATISVETALEEDAPGLLKVLVEKGVTVDEIKLYGDTESDDVLNRSPEDDTFGDLEDVVSKLFSQGSSFLKFAPLRSKVILKPSYCLACLLSLIEQTRYLQFREWSVEWGWCRDLQSFIFVFEKHNRIVLERPEYGYATYFFELVDSLPIDWQIKRLVTAMKLTSCSRTTLIENKALLVGEDLTEGEAHVLEEYGWTPNTGLGSMLNYCDRVVHDRKNDENVSEWRSKIGKLLMIGYDGGTIVLSHLPKKFMGSKHIRVPRNDFEALN</sequence>
<evidence type="ECO:0000313" key="2">
    <source>
        <dbReference type="Proteomes" id="UP000230069"/>
    </source>
</evidence>
<keyword evidence="2" id="KW-1185">Reference proteome</keyword>
<dbReference type="Proteomes" id="UP000230069">
    <property type="component" value="Unassembled WGS sequence"/>
</dbReference>
<dbReference type="EMBL" id="KZ305026">
    <property type="protein sequence ID" value="PIA53802.1"/>
    <property type="molecule type" value="Genomic_DNA"/>
</dbReference>
<organism evidence="1 2">
    <name type="scientific">Aquilegia coerulea</name>
    <name type="common">Rocky mountain columbine</name>
    <dbReference type="NCBI Taxonomy" id="218851"/>
    <lineage>
        <taxon>Eukaryota</taxon>
        <taxon>Viridiplantae</taxon>
        <taxon>Streptophyta</taxon>
        <taxon>Embryophyta</taxon>
        <taxon>Tracheophyta</taxon>
        <taxon>Spermatophyta</taxon>
        <taxon>Magnoliopsida</taxon>
        <taxon>Ranunculales</taxon>
        <taxon>Ranunculaceae</taxon>
        <taxon>Thalictroideae</taxon>
        <taxon>Aquilegia</taxon>
    </lineage>
</organism>
<proteinExistence type="predicted"/>
<gene>
    <name evidence="1" type="ORF">AQUCO_00900408v1</name>
</gene>
<evidence type="ECO:0000313" key="1">
    <source>
        <dbReference type="EMBL" id="PIA53802.1"/>
    </source>
</evidence>
<dbReference type="OrthoDB" id="2021147at2759"/>
<dbReference type="PANTHER" id="PTHR47871:SF2">
    <property type="entry name" value="OS03G0221300 PROTEIN"/>
    <property type="match status" value="1"/>
</dbReference>